<name>A0ACA9M3I2_9GLOM</name>
<gene>
    <name evidence="1" type="ORF">RPERSI_LOCUS4626</name>
</gene>
<accession>A0ACA9M3I2</accession>
<comment type="caution">
    <text evidence="1">The sequence shown here is derived from an EMBL/GenBank/DDBJ whole genome shotgun (WGS) entry which is preliminary data.</text>
</comment>
<reference evidence="1" key="1">
    <citation type="submission" date="2021-06" db="EMBL/GenBank/DDBJ databases">
        <authorList>
            <person name="Kallberg Y."/>
            <person name="Tangrot J."/>
            <person name="Rosling A."/>
        </authorList>
    </citation>
    <scope>NUCLEOTIDE SEQUENCE</scope>
    <source>
        <strain evidence="1">MA461A</strain>
    </source>
</reference>
<evidence type="ECO:0000313" key="2">
    <source>
        <dbReference type="Proteomes" id="UP000789920"/>
    </source>
</evidence>
<evidence type="ECO:0000313" key="1">
    <source>
        <dbReference type="EMBL" id="CAG8567741.1"/>
    </source>
</evidence>
<dbReference type="Proteomes" id="UP000789920">
    <property type="component" value="Unassembled WGS sequence"/>
</dbReference>
<proteinExistence type="predicted"/>
<sequence length="117" mass="13365">MPEQVGTTYYTCSQSESLSDYKPSNQKKMNEDSVKSAIILIENKYQLKNYKLLIAKTSDTFMVIAFSIPLFDELKSTKEVYLDTTYKTAKGSFELYGLLAEKDRTGFTLGYLILDIK</sequence>
<organism evidence="1 2">
    <name type="scientific">Racocetra persica</name>
    <dbReference type="NCBI Taxonomy" id="160502"/>
    <lineage>
        <taxon>Eukaryota</taxon>
        <taxon>Fungi</taxon>
        <taxon>Fungi incertae sedis</taxon>
        <taxon>Mucoromycota</taxon>
        <taxon>Glomeromycotina</taxon>
        <taxon>Glomeromycetes</taxon>
        <taxon>Diversisporales</taxon>
        <taxon>Gigasporaceae</taxon>
        <taxon>Racocetra</taxon>
    </lineage>
</organism>
<protein>
    <submittedName>
        <fullName evidence="1">10555_t:CDS:1</fullName>
    </submittedName>
</protein>
<keyword evidence="2" id="KW-1185">Reference proteome</keyword>
<dbReference type="EMBL" id="CAJVQC010006507">
    <property type="protein sequence ID" value="CAG8567741.1"/>
    <property type="molecule type" value="Genomic_DNA"/>
</dbReference>